<accession>E2BP45</accession>
<name>E2BP45_HARSA</name>
<dbReference type="Proteomes" id="UP000008237">
    <property type="component" value="Unassembled WGS sequence"/>
</dbReference>
<dbReference type="OrthoDB" id="10033972at2759"/>
<evidence type="ECO:0008006" key="3">
    <source>
        <dbReference type="Google" id="ProtNLM"/>
    </source>
</evidence>
<organism evidence="2">
    <name type="scientific">Harpegnathos saltator</name>
    <name type="common">Jerdon's jumping ant</name>
    <dbReference type="NCBI Taxonomy" id="610380"/>
    <lineage>
        <taxon>Eukaryota</taxon>
        <taxon>Metazoa</taxon>
        <taxon>Ecdysozoa</taxon>
        <taxon>Arthropoda</taxon>
        <taxon>Hexapoda</taxon>
        <taxon>Insecta</taxon>
        <taxon>Pterygota</taxon>
        <taxon>Neoptera</taxon>
        <taxon>Endopterygota</taxon>
        <taxon>Hymenoptera</taxon>
        <taxon>Apocrita</taxon>
        <taxon>Aculeata</taxon>
        <taxon>Formicoidea</taxon>
        <taxon>Formicidae</taxon>
        <taxon>Ponerinae</taxon>
        <taxon>Ponerini</taxon>
        <taxon>Harpegnathos</taxon>
    </lineage>
</organism>
<dbReference type="OMA" id="ILYGSCE"/>
<dbReference type="InParanoid" id="E2BP45"/>
<protein>
    <recommendedName>
        <fullName evidence="3">Histone-lysine N-methyltransferase SETMAR</fullName>
    </recommendedName>
</protein>
<keyword evidence="2" id="KW-1185">Reference proteome</keyword>
<gene>
    <name evidence="1" type="ORF">EAI_16879</name>
</gene>
<reference evidence="1 2" key="1">
    <citation type="journal article" date="2010" name="Science">
        <title>Genomic comparison of the ants Camponotus floridanus and Harpegnathos saltator.</title>
        <authorList>
            <person name="Bonasio R."/>
            <person name="Zhang G."/>
            <person name="Ye C."/>
            <person name="Mutti N.S."/>
            <person name="Fang X."/>
            <person name="Qin N."/>
            <person name="Donahue G."/>
            <person name="Yang P."/>
            <person name="Li Q."/>
            <person name="Li C."/>
            <person name="Zhang P."/>
            <person name="Huang Z."/>
            <person name="Berger S.L."/>
            <person name="Reinberg D."/>
            <person name="Wang J."/>
            <person name="Liebig J."/>
        </authorList>
    </citation>
    <scope>NUCLEOTIDE SEQUENCE [LARGE SCALE GENOMIC DNA]</scope>
    <source>
        <strain evidence="1 2">R22 G/1</strain>
    </source>
</reference>
<dbReference type="EMBL" id="GL449529">
    <property type="protein sequence ID" value="EFN82542.1"/>
    <property type="molecule type" value="Genomic_DNA"/>
</dbReference>
<evidence type="ECO:0000313" key="1">
    <source>
        <dbReference type="EMBL" id="EFN82542.1"/>
    </source>
</evidence>
<proteinExistence type="predicted"/>
<dbReference type="AlphaFoldDB" id="E2BP45"/>
<sequence>STSDKNVEKLEIVLANRRITIREVAEEIGILYGSCEAIFINVLNIKRVAAKFVPKLLNFQQKQHRVTIAIVM</sequence>
<feature type="non-terminal residue" evidence="1">
    <location>
        <position position="72"/>
    </location>
</feature>
<feature type="non-terminal residue" evidence="1">
    <location>
        <position position="1"/>
    </location>
</feature>
<evidence type="ECO:0000313" key="2">
    <source>
        <dbReference type="Proteomes" id="UP000008237"/>
    </source>
</evidence>